<reference evidence="2 3" key="1">
    <citation type="journal article" date="2014" name="Agronomy (Basel)">
        <title>A Draft Genome Sequence for Ensete ventricosum, the Drought-Tolerant Tree Against Hunger.</title>
        <authorList>
            <person name="Harrison J."/>
            <person name="Moore K.A."/>
            <person name="Paszkiewicz K."/>
            <person name="Jones T."/>
            <person name="Grant M."/>
            <person name="Ambacheew D."/>
            <person name="Muzemil S."/>
            <person name="Studholme D.J."/>
        </authorList>
    </citation>
    <scope>NUCLEOTIDE SEQUENCE [LARGE SCALE GENOMIC DNA]</scope>
</reference>
<gene>
    <name evidence="2" type="ORF">B296_00006405</name>
</gene>
<evidence type="ECO:0000256" key="1">
    <source>
        <dbReference type="SAM" id="Phobius"/>
    </source>
</evidence>
<accession>A0A426XUH6</accession>
<dbReference type="Proteomes" id="UP000287651">
    <property type="component" value="Unassembled WGS sequence"/>
</dbReference>
<dbReference type="AlphaFoldDB" id="A0A426XUH6"/>
<evidence type="ECO:0000313" key="2">
    <source>
        <dbReference type="EMBL" id="RRT43116.1"/>
    </source>
</evidence>
<name>A0A426XUH6_ENSVE</name>
<keyword evidence="1" id="KW-0812">Transmembrane</keyword>
<proteinExistence type="predicted"/>
<dbReference type="EMBL" id="AMZH03017350">
    <property type="protein sequence ID" value="RRT43116.1"/>
    <property type="molecule type" value="Genomic_DNA"/>
</dbReference>
<organism evidence="2 3">
    <name type="scientific">Ensete ventricosum</name>
    <name type="common">Abyssinian banana</name>
    <name type="synonym">Musa ensete</name>
    <dbReference type="NCBI Taxonomy" id="4639"/>
    <lineage>
        <taxon>Eukaryota</taxon>
        <taxon>Viridiplantae</taxon>
        <taxon>Streptophyta</taxon>
        <taxon>Embryophyta</taxon>
        <taxon>Tracheophyta</taxon>
        <taxon>Spermatophyta</taxon>
        <taxon>Magnoliopsida</taxon>
        <taxon>Liliopsida</taxon>
        <taxon>Zingiberales</taxon>
        <taxon>Musaceae</taxon>
        <taxon>Ensete</taxon>
    </lineage>
</organism>
<keyword evidence="1" id="KW-0472">Membrane</keyword>
<sequence>MKRHNLTLASTRVNIFDLYPRKALCFRSMFLSSTLTPFMWLGYFTKFHPSCSDSRFALSWWWPSRPPFHG</sequence>
<comment type="caution">
    <text evidence="2">The sequence shown here is derived from an EMBL/GenBank/DDBJ whole genome shotgun (WGS) entry which is preliminary data.</text>
</comment>
<keyword evidence="1" id="KW-1133">Transmembrane helix</keyword>
<protein>
    <submittedName>
        <fullName evidence="2">Uncharacterized protein</fullName>
    </submittedName>
</protein>
<evidence type="ECO:0000313" key="3">
    <source>
        <dbReference type="Proteomes" id="UP000287651"/>
    </source>
</evidence>
<feature type="transmembrane region" description="Helical" evidence="1">
    <location>
        <begin position="24"/>
        <end position="44"/>
    </location>
</feature>